<sequence>MLSGNRVMDAVISLRMMEAKRSFIRFETKLVLPERIPLSDVIFASLVGNLLDNAVEACKKLPEEDREIQFEIRPWKQMLYIYCANSSDGAYQLGTRGVLLTTKQSSGHGIGVRRMREIVEQTGGTCQFEPEDKRFTVSIMIPLEENQA</sequence>
<dbReference type="CDD" id="cd16935">
    <property type="entry name" value="HATPase_AgrC-ComD-like"/>
    <property type="match status" value="1"/>
</dbReference>
<feature type="domain" description="Sensor histidine kinase NatK-like C-terminal" evidence="1">
    <location>
        <begin position="43"/>
        <end position="142"/>
    </location>
</feature>
<evidence type="ECO:0000313" key="2">
    <source>
        <dbReference type="EMBL" id="MPM25618.1"/>
    </source>
</evidence>
<gene>
    <name evidence="2" type="ORF">SDC9_72115</name>
</gene>
<dbReference type="InterPro" id="IPR036890">
    <property type="entry name" value="HATPase_C_sf"/>
</dbReference>
<reference evidence="2" key="1">
    <citation type="submission" date="2019-08" db="EMBL/GenBank/DDBJ databases">
        <authorList>
            <person name="Kucharzyk K."/>
            <person name="Murdoch R.W."/>
            <person name="Higgins S."/>
            <person name="Loffler F."/>
        </authorList>
    </citation>
    <scope>NUCLEOTIDE SEQUENCE</scope>
</reference>
<proteinExistence type="predicted"/>
<dbReference type="AlphaFoldDB" id="A0A644YCE7"/>
<dbReference type="InterPro" id="IPR032834">
    <property type="entry name" value="NatK-like_C"/>
</dbReference>
<comment type="caution">
    <text evidence="2">The sequence shown here is derived from an EMBL/GenBank/DDBJ whole genome shotgun (WGS) entry which is preliminary data.</text>
</comment>
<dbReference type="Gene3D" id="3.30.565.10">
    <property type="entry name" value="Histidine kinase-like ATPase, C-terminal domain"/>
    <property type="match status" value="1"/>
</dbReference>
<name>A0A644YCE7_9ZZZZ</name>
<dbReference type="EMBL" id="VSSQ01004538">
    <property type="protein sequence ID" value="MPM25618.1"/>
    <property type="molecule type" value="Genomic_DNA"/>
</dbReference>
<accession>A0A644YCE7</accession>
<protein>
    <recommendedName>
        <fullName evidence="1">Sensor histidine kinase NatK-like C-terminal domain-containing protein</fullName>
    </recommendedName>
</protein>
<evidence type="ECO:0000259" key="1">
    <source>
        <dbReference type="Pfam" id="PF14501"/>
    </source>
</evidence>
<organism evidence="2">
    <name type="scientific">bioreactor metagenome</name>
    <dbReference type="NCBI Taxonomy" id="1076179"/>
    <lineage>
        <taxon>unclassified sequences</taxon>
        <taxon>metagenomes</taxon>
        <taxon>ecological metagenomes</taxon>
    </lineage>
</organism>
<dbReference type="Pfam" id="PF14501">
    <property type="entry name" value="HATPase_c_5"/>
    <property type="match status" value="1"/>
</dbReference>
<dbReference type="SUPFAM" id="SSF55874">
    <property type="entry name" value="ATPase domain of HSP90 chaperone/DNA topoisomerase II/histidine kinase"/>
    <property type="match status" value="1"/>
</dbReference>